<feature type="domain" description="F-box" evidence="1">
    <location>
        <begin position="1"/>
        <end position="46"/>
    </location>
</feature>
<dbReference type="InterPro" id="IPR001810">
    <property type="entry name" value="F-box_dom"/>
</dbReference>
<protein>
    <recommendedName>
        <fullName evidence="1">F-box domain-containing protein</fullName>
    </recommendedName>
</protein>
<keyword evidence="3" id="KW-1185">Reference proteome</keyword>
<dbReference type="SUPFAM" id="SSF81383">
    <property type="entry name" value="F-box domain"/>
    <property type="match status" value="1"/>
</dbReference>
<dbReference type="PANTHER" id="PTHR35828">
    <property type="entry name" value="OS08G0203800 PROTEIN-RELATED"/>
    <property type="match status" value="1"/>
</dbReference>
<dbReference type="EMBL" id="OZ075127">
    <property type="protein sequence ID" value="CAL4945736.1"/>
    <property type="molecule type" value="Genomic_DNA"/>
</dbReference>
<evidence type="ECO:0000259" key="1">
    <source>
        <dbReference type="PROSITE" id="PS50181"/>
    </source>
</evidence>
<evidence type="ECO:0000313" key="3">
    <source>
        <dbReference type="Proteomes" id="UP001497457"/>
    </source>
</evidence>
<reference evidence="3" key="1">
    <citation type="submission" date="2024-06" db="EMBL/GenBank/DDBJ databases">
        <authorList>
            <person name="Ryan C."/>
        </authorList>
    </citation>
    <scope>NUCLEOTIDE SEQUENCE [LARGE SCALE GENOMIC DNA]</scope>
</reference>
<dbReference type="PROSITE" id="PS50181">
    <property type="entry name" value="FBOX"/>
    <property type="match status" value="1"/>
</dbReference>
<evidence type="ECO:0000313" key="2">
    <source>
        <dbReference type="EMBL" id="CAL4945736.1"/>
    </source>
</evidence>
<dbReference type="Pfam" id="PF12937">
    <property type="entry name" value="F-box-like"/>
    <property type="match status" value="1"/>
</dbReference>
<dbReference type="InterPro" id="IPR036047">
    <property type="entry name" value="F-box-like_dom_sf"/>
</dbReference>
<reference evidence="2 3" key="2">
    <citation type="submission" date="2024-10" db="EMBL/GenBank/DDBJ databases">
        <authorList>
            <person name="Ryan C."/>
        </authorList>
    </citation>
    <scope>NUCLEOTIDE SEQUENCE [LARGE SCALE GENOMIC DNA]</scope>
</reference>
<accession>A0ABC8YKE3</accession>
<proteinExistence type="predicted"/>
<sequence>MAAMLPEDILVEVFSRVGAVKDLFRLAVTCKRWHRLFTDRDFLRRLWPETDRARLRGLFFHGPRPDPRPAERNDRWVFLPTSQLDSPPVGPEDGDLASFFAPDDRGYHHGGSTPMASRHGVLLSHSVIIRRTCCIWRDDEIHYRLLDPVTGARDDVSPPPDCACAGSACGYAILTASDGAAVFPGDLLLVGDHLDKARFRQHVHAFSAATRHWSAPAQVRHRRRLRMVGTRAAVVHRGAAHWVYADDTVDASVPQSQRHLYLLTASTSSATNGRRVVSASVTKLAIKAAGGVPYLCVSRDSGSRLWLARVHPTRVDVWAQQDGDDGGDVVAWLRAQVFGKEWLLARVIQMPAAAVVPAGANFMCCSWFHLSKGTMMAVFGGSGVFVLDLETEAMEKIVDLSGCAASRGFYSCLPYEMDLPEFFLGRLGGRRAEMEMEEQQVALTMGGISSLIFQFIMPGTWEYMRGWEHVIRSHVC</sequence>
<dbReference type="Proteomes" id="UP001497457">
    <property type="component" value="Chromosome 17b"/>
</dbReference>
<dbReference type="AlphaFoldDB" id="A0ABC8YKE3"/>
<gene>
    <name evidence="2" type="ORF">URODEC1_LOCUS35654</name>
</gene>
<name>A0ABC8YKE3_9POAL</name>
<dbReference type="PANTHER" id="PTHR35828:SF13">
    <property type="entry name" value="OS01G0152100 PROTEIN"/>
    <property type="match status" value="1"/>
</dbReference>
<dbReference type="SMART" id="SM00256">
    <property type="entry name" value="FBOX"/>
    <property type="match status" value="1"/>
</dbReference>
<dbReference type="Gene3D" id="1.20.1280.50">
    <property type="match status" value="1"/>
</dbReference>
<organism evidence="2 3">
    <name type="scientific">Urochloa decumbens</name>
    <dbReference type="NCBI Taxonomy" id="240449"/>
    <lineage>
        <taxon>Eukaryota</taxon>
        <taxon>Viridiplantae</taxon>
        <taxon>Streptophyta</taxon>
        <taxon>Embryophyta</taxon>
        <taxon>Tracheophyta</taxon>
        <taxon>Spermatophyta</taxon>
        <taxon>Magnoliopsida</taxon>
        <taxon>Liliopsida</taxon>
        <taxon>Poales</taxon>
        <taxon>Poaceae</taxon>
        <taxon>PACMAD clade</taxon>
        <taxon>Panicoideae</taxon>
        <taxon>Panicodae</taxon>
        <taxon>Paniceae</taxon>
        <taxon>Melinidinae</taxon>
        <taxon>Urochloa</taxon>
    </lineage>
</organism>